<comment type="caution">
    <text evidence="7">The sequence shown here is derived from an EMBL/GenBank/DDBJ whole genome shotgun (WGS) entry which is preliminary data.</text>
</comment>
<organism evidence="7 8">
    <name type="scientific">Deinococcus rhizophilus</name>
    <dbReference type="NCBI Taxonomy" id="3049544"/>
    <lineage>
        <taxon>Bacteria</taxon>
        <taxon>Thermotogati</taxon>
        <taxon>Deinococcota</taxon>
        <taxon>Deinococci</taxon>
        <taxon>Deinococcales</taxon>
        <taxon>Deinococcaceae</taxon>
        <taxon>Deinococcus</taxon>
    </lineage>
</organism>
<evidence type="ECO:0000256" key="3">
    <source>
        <dbReference type="ARBA" id="ARBA00022692"/>
    </source>
</evidence>
<dbReference type="Proteomes" id="UP001302059">
    <property type="component" value="Unassembled WGS sequence"/>
</dbReference>
<accession>A0ABT7JLM8</accession>
<dbReference type="InterPro" id="IPR006696">
    <property type="entry name" value="DUF423"/>
</dbReference>
<evidence type="ECO:0000256" key="6">
    <source>
        <dbReference type="SAM" id="Phobius"/>
    </source>
</evidence>
<keyword evidence="5 6" id="KW-0472">Membrane</keyword>
<evidence type="ECO:0000256" key="4">
    <source>
        <dbReference type="ARBA" id="ARBA00022989"/>
    </source>
</evidence>
<evidence type="ECO:0000256" key="2">
    <source>
        <dbReference type="ARBA" id="ARBA00009694"/>
    </source>
</evidence>
<comment type="subcellular location">
    <subcellularLocation>
        <location evidence="1">Membrane</location>
        <topology evidence="1">Multi-pass membrane protein</topology>
    </subcellularLocation>
</comment>
<protein>
    <submittedName>
        <fullName evidence="7">DUF423 domain-containing protein</fullName>
    </submittedName>
</protein>
<dbReference type="PANTHER" id="PTHR43461:SF1">
    <property type="entry name" value="TRANSMEMBRANE PROTEIN 256"/>
    <property type="match status" value="1"/>
</dbReference>
<reference evidence="7 8" key="1">
    <citation type="submission" date="2023-05" db="EMBL/GenBank/DDBJ databases">
        <authorList>
            <person name="Gao F."/>
        </authorList>
    </citation>
    <scope>NUCLEOTIDE SEQUENCE [LARGE SCALE GENOMIC DNA]</scope>
    <source>
        <strain evidence="7 8">MIMF12</strain>
    </source>
</reference>
<dbReference type="Pfam" id="PF04241">
    <property type="entry name" value="DUF423"/>
    <property type="match status" value="1"/>
</dbReference>
<evidence type="ECO:0000256" key="5">
    <source>
        <dbReference type="ARBA" id="ARBA00023136"/>
    </source>
</evidence>
<dbReference type="PANTHER" id="PTHR43461">
    <property type="entry name" value="TRANSMEMBRANE PROTEIN 256"/>
    <property type="match status" value="1"/>
</dbReference>
<evidence type="ECO:0000313" key="7">
    <source>
        <dbReference type="EMBL" id="MDL2345380.1"/>
    </source>
</evidence>
<comment type="similarity">
    <text evidence="2">Belongs to the UPF0382 family.</text>
</comment>
<dbReference type="RefSeq" id="WP_285524911.1">
    <property type="nucleotide sequence ID" value="NZ_JASNGB010000191.1"/>
</dbReference>
<sequence>MRLNPTVAGALLAALGVGLGAFGAHGLRDTLSAADLATFETGVRYQMYAALALLALGAGGRRGAWGPLLLAGAVVFSGSLYLLVLTGPRWLGAVTPVGGGLMIAGLLVAAWQARSGAGGRA</sequence>
<proteinExistence type="inferred from homology"/>
<keyword evidence="3 6" id="KW-0812">Transmembrane</keyword>
<dbReference type="EMBL" id="JASNGB010000191">
    <property type="protein sequence ID" value="MDL2345380.1"/>
    <property type="molecule type" value="Genomic_DNA"/>
</dbReference>
<feature type="transmembrane region" description="Helical" evidence="6">
    <location>
        <begin position="90"/>
        <end position="111"/>
    </location>
</feature>
<feature type="transmembrane region" description="Helical" evidence="6">
    <location>
        <begin position="65"/>
        <end position="84"/>
    </location>
</feature>
<name>A0ABT7JLM8_9DEIO</name>
<evidence type="ECO:0000313" key="8">
    <source>
        <dbReference type="Proteomes" id="UP001302059"/>
    </source>
</evidence>
<keyword evidence="4 6" id="KW-1133">Transmembrane helix</keyword>
<gene>
    <name evidence="7" type="ORF">QOL99_14660</name>
</gene>
<keyword evidence="8" id="KW-1185">Reference proteome</keyword>
<evidence type="ECO:0000256" key="1">
    <source>
        <dbReference type="ARBA" id="ARBA00004141"/>
    </source>
</evidence>